<evidence type="ECO:0000256" key="1">
    <source>
        <dbReference type="ARBA" id="ARBA00007626"/>
    </source>
</evidence>
<accession>A0ABD1NIX5</accession>
<dbReference type="AlphaFoldDB" id="A0ABD1NIX5"/>
<evidence type="ECO:0000256" key="4">
    <source>
        <dbReference type="SAM" id="MobiDB-lite"/>
    </source>
</evidence>
<feature type="region of interest" description="Disordered" evidence="4">
    <location>
        <begin position="171"/>
        <end position="190"/>
    </location>
</feature>
<keyword evidence="6" id="KW-1185">Reference proteome</keyword>
<evidence type="ECO:0000313" key="6">
    <source>
        <dbReference type="Proteomes" id="UP001603857"/>
    </source>
</evidence>
<dbReference type="NCBIfam" id="TIGR00756">
    <property type="entry name" value="PPR"/>
    <property type="match status" value="3"/>
</dbReference>
<dbReference type="Pfam" id="PF01535">
    <property type="entry name" value="PPR"/>
    <property type="match status" value="1"/>
</dbReference>
<protein>
    <recommendedName>
        <fullName evidence="7">Pentatricopeptide repeat-containing protein</fullName>
    </recommendedName>
</protein>
<proteinExistence type="inferred from homology"/>
<dbReference type="InterPro" id="IPR011990">
    <property type="entry name" value="TPR-like_helical_dom_sf"/>
</dbReference>
<dbReference type="InterPro" id="IPR002885">
    <property type="entry name" value="PPR_rpt"/>
</dbReference>
<dbReference type="PANTHER" id="PTHR47939:SF4">
    <property type="entry name" value="PENTACOTRIPEPTIDE-REPEAT REGION OF PRORP DOMAIN-CONTAINING PROTEIN"/>
    <property type="match status" value="1"/>
</dbReference>
<gene>
    <name evidence="5" type="ORF">Fmac_001881</name>
</gene>
<evidence type="ECO:0008006" key="7">
    <source>
        <dbReference type="Google" id="ProtNLM"/>
    </source>
</evidence>
<keyword evidence="2" id="KW-0677">Repeat</keyword>
<feature type="repeat" description="PPR" evidence="3">
    <location>
        <begin position="38"/>
        <end position="72"/>
    </location>
</feature>
<comment type="similarity">
    <text evidence="1">Belongs to the PPR family. P subfamily.</text>
</comment>
<dbReference type="Gene3D" id="1.25.40.10">
    <property type="entry name" value="Tetratricopeptide repeat domain"/>
    <property type="match status" value="1"/>
</dbReference>
<dbReference type="PROSITE" id="PS51375">
    <property type="entry name" value="PPR"/>
    <property type="match status" value="2"/>
</dbReference>
<organism evidence="5 6">
    <name type="scientific">Flemingia macrophylla</name>
    <dbReference type="NCBI Taxonomy" id="520843"/>
    <lineage>
        <taxon>Eukaryota</taxon>
        <taxon>Viridiplantae</taxon>
        <taxon>Streptophyta</taxon>
        <taxon>Embryophyta</taxon>
        <taxon>Tracheophyta</taxon>
        <taxon>Spermatophyta</taxon>
        <taxon>Magnoliopsida</taxon>
        <taxon>eudicotyledons</taxon>
        <taxon>Gunneridae</taxon>
        <taxon>Pentapetalae</taxon>
        <taxon>rosids</taxon>
        <taxon>fabids</taxon>
        <taxon>Fabales</taxon>
        <taxon>Fabaceae</taxon>
        <taxon>Papilionoideae</taxon>
        <taxon>50 kb inversion clade</taxon>
        <taxon>NPAAA clade</taxon>
        <taxon>indigoferoid/millettioid clade</taxon>
        <taxon>Phaseoleae</taxon>
        <taxon>Flemingia</taxon>
    </lineage>
</organism>
<reference evidence="5 6" key="1">
    <citation type="submission" date="2024-08" db="EMBL/GenBank/DDBJ databases">
        <title>Insights into the chromosomal genome structure of Flemingia macrophylla.</title>
        <authorList>
            <person name="Ding Y."/>
            <person name="Zhao Y."/>
            <person name="Bi W."/>
            <person name="Wu M."/>
            <person name="Zhao G."/>
            <person name="Gong Y."/>
            <person name="Li W."/>
            <person name="Zhang P."/>
        </authorList>
    </citation>
    <scope>NUCLEOTIDE SEQUENCE [LARGE SCALE GENOMIC DNA]</scope>
    <source>
        <strain evidence="5">DYQJB</strain>
        <tissue evidence="5">Leaf</tissue>
    </source>
</reference>
<name>A0ABD1NIX5_9FABA</name>
<dbReference type="InterPro" id="IPR050667">
    <property type="entry name" value="PPR-containing_protein"/>
</dbReference>
<feature type="repeat" description="PPR" evidence="3">
    <location>
        <begin position="73"/>
        <end position="107"/>
    </location>
</feature>
<evidence type="ECO:0000313" key="5">
    <source>
        <dbReference type="EMBL" id="KAL2347881.1"/>
    </source>
</evidence>
<dbReference type="Pfam" id="PF13041">
    <property type="entry name" value="PPR_2"/>
    <property type="match status" value="1"/>
</dbReference>
<evidence type="ECO:0000256" key="3">
    <source>
        <dbReference type="PROSITE-ProRule" id="PRU00708"/>
    </source>
</evidence>
<dbReference type="EMBL" id="JBGMDY010000001">
    <property type="protein sequence ID" value="KAL2347881.1"/>
    <property type="molecule type" value="Genomic_DNA"/>
</dbReference>
<dbReference type="PANTHER" id="PTHR47939">
    <property type="entry name" value="MEMBRANE-ASSOCIATED SALT-INDUCIBLE PROTEIN-LIKE"/>
    <property type="match status" value="1"/>
</dbReference>
<sequence length="299" mass="32749">MRLIRVGSKRRVQVQPFSPSRCLEALSLFEEKQGIVCDLITYNSLIKGLCKKGELVKATELLNELLAQGLEPSVFSFNPLIKGLCEVGDTQGAIRLWKDMHDRHLEPTASTHDYIITGLCKEGNMVQGIEWLLNMLSWKLKPHEQTFEYLITCMSQEDSGGSTNGFKPTRSLTPNLPSTSALCTSPSRPPHRFSTTAALASPIRRCGPPLRQLPGPLVVVLAGIRGGNVIPDVGLQDPAAGPHCQEHGGAGDGGELPESRLNSVVLVNNLETVSLPLNEPVYRRKMKSQIKTYLKFSGL</sequence>
<comment type="caution">
    <text evidence="5">The sequence shown here is derived from an EMBL/GenBank/DDBJ whole genome shotgun (WGS) entry which is preliminary data.</text>
</comment>
<feature type="compositionally biased region" description="Polar residues" evidence="4">
    <location>
        <begin position="171"/>
        <end position="186"/>
    </location>
</feature>
<evidence type="ECO:0000256" key="2">
    <source>
        <dbReference type="ARBA" id="ARBA00022737"/>
    </source>
</evidence>
<dbReference type="Proteomes" id="UP001603857">
    <property type="component" value="Unassembled WGS sequence"/>
</dbReference>